<dbReference type="GO" id="GO:0045892">
    <property type="term" value="P:negative regulation of DNA-templated transcription"/>
    <property type="evidence" value="ECO:0007669"/>
    <property type="project" value="TreeGrafter"/>
</dbReference>
<comment type="function">
    <text evidence="4">May be an activator protein for the gylABX operon.</text>
</comment>
<dbReference type="EMBL" id="RCHR01000004">
    <property type="protein sequence ID" value="RLL43745.1"/>
    <property type="molecule type" value="Genomic_DNA"/>
</dbReference>
<dbReference type="OrthoDB" id="9778379at2"/>
<dbReference type="PROSITE" id="PS51077">
    <property type="entry name" value="HTH_ICLR"/>
    <property type="match status" value="1"/>
</dbReference>
<keyword evidence="2" id="KW-0238">DNA-binding</keyword>
<dbReference type="Gene3D" id="1.10.10.10">
    <property type="entry name" value="Winged helix-like DNA-binding domain superfamily/Winged helix DNA-binding domain"/>
    <property type="match status" value="1"/>
</dbReference>
<evidence type="ECO:0000259" key="6">
    <source>
        <dbReference type="PROSITE" id="PS51077"/>
    </source>
</evidence>
<feature type="domain" description="IclR-ED" evidence="7">
    <location>
        <begin position="73"/>
        <end position="255"/>
    </location>
</feature>
<evidence type="ECO:0000256" key="4">
    <source>
        <dbReference type="ARBA" id="ARBA00058938"/>
    </source>
</evidence>
<organism evidence="8 9">
    <name type="scientific">Oceanobacillus piezotolerans</name>
    <dbReference type="NCBI Taxonomy" id="2448030"/>
    <lineage>
        <taxon>Bacteria</taxon>
        <taxon>Bacillati</taxon>
        <taxon>Bacillota</taxon>
        <taxon>Bacilli</taxon>
        <taxon>Bacillales</taxon>
        <taxon>Bacillaceae</taxon>
        <taxon>Oceanobacillus</taxon>
    </lineage>
</organism>
<keyword evidence="3" id="KW-0804">Transcription</keyword>
<dbReference type="AlphaFoldDB" id="A0A498D4E0"/>
<feature type="domain" description="HTH iclR-type" evidence="6">
    <location>
        <begin position="10"/>
        <end position="72"/>
    </location>
</feature>
<dbReference type="InterPro" id="IPR014757">
    <property type="entry name" value="Tscrpt_reg_IclR_C"/>
</dbReference>
<proteinExistence type="predicted"/>
<keyword evidence="9" id="KW-1185">Reference proteome</keyword>
<dbReference type="PANTHER" id="PTHR30136">
    <property type="entry name" value="HELIX-TURN-HELIX TRANSCRIPTIONAL REGULATOR, ICLR FAMILY"/>
    <property type="match status" value="1"/>
</dbReference>
<evidence type="ECO:0000256" key="3">
    <source>
        <dbReference type="ARBA" id="ARBA00023163"/>
    </source>
</evidence>
<dbReference type="PANTHER" id="PTHR30136:SF35">
    <property type="entry name" value="HTH-TYPE TRANSCRIPTIONAL REGULATOR RV1719"/>
    <property type="match status" value="1"/>
</dbReference>
<dbReference type="Gene3D" id="3.30.450.40">
    <property type="match status" value="1"/>
</dbReference>
<comment type="caution">
    <text evidence="8">The sequence shown here is derived from an EMBL/GenBank/DDBJ whole genome shotgun (WGS) entry which is preliminary data.</text>
</comment>
<gene>
    <name evidence="8" type="ORF">D8M04_12555</name>
</gene>
<dbReference type="Proteomes" id="UP000270219">
    <property type="component" value="Unassembled WGS sequence"/>
</dbReference>
<dbReference type="FunFam" id="1.10.10.10:FF:000056">
    <property type="entry name" value="IclR family transcriptional regulator"/>
    <property type="match status" value="1"/>
</dbReference>
<dbReference type="InterPro" id="IPR050707">
    <property type="entry name" value="HTH_MetabolicPath_Reg"/>
</dbReference>
<accession>A0A498D4E0</accession>
<evidence type="ECO:0000256" key="5">
    <source>
        <dbReference type="ARBA" id="ARBA00070406"/>
    </source>
</evidence>
<evidence type="ECO:0000256" key="2">
    <source>
        <dbReference type="ARBA" id="ARBA00023125"/>
    </source>
</evidence>
<evidence type="ECO:0000313" key="8">
    <source>
        <dbReference type="EMBL" id="RLL43745.1"/>
    </source>
</evidence>
<keyword evidence="1" id="KW-0805">Transcription regulation</keyword>
<dbReference type="GO" id="GO:0003677">
    <property type="term" value="F:DNA binding"/>
    <property type="evidence" value="ECO:0007669"/>
    <property type="project" value="UniProtKB-KW"/>
</dbReference>
<dbReference type="SUPFAM" id="SSF46785">
    <property type="entry name" value="Winged helix' DNA-binding domain"/>
    <property type="match status" value="1"/>
</dbReference>
<dbReference type="SUPFAM" id="SSF55781">
    <property type="entry name" value="GAF domain-like"/>
    <property type="match status" value="1"/>
</dbReference>
<evidence type="ECO:0000259" key="7">
    <source>
        <dbReference type="PROSITE" id="PS51078"/>
    </source>
</evidence>
<dbReference type="PROSITE" id="PS51078">
    <property type="entry name" value="ICLR_ED"/>
    <property type="match status" value="1"/>
</dbReference>
<dbReference type="InterPro" id="IPR036390">
    <property type="entry name" value="WH_DNA-bd_sf"/>
</dbReference>
<dbReference type="RefSeq" id="WP_121523496.1">
    <property type="nucleotide sequence ID" value="NZ_RCHR01000004.1"/>
</dbReference>
<dbReference type="InterPro" id="IPR029016">
    <property type="entry name" value="GAF-like_dom_sf"/>
</dbReference>
<dbReference type="Pfam" id="PF09339">
    <property type="entry name" value="HTH_IclR"/>
    <property type="match status" value="1"/>
</dbReference>
<dbReference type="InterPro" id="IPR005471">
    <property type="entry name" value="Tscrpt_reg_IclR_N"/>
</dbReference>
<dbReference type="SMART" id="SM00346">
    <property type="entry name" value="HTH_ICLR"/>
    <property type="match status" value="1"/>
</dbReference>
<sequence>MDQSKPNQLLSSVNNAIRILRAFSMDQPQKGVRELGSELGIGKSSVQRILATLSSHGFVRKNKETNKYELGLSVLELSSIFLEHIDLHQEALPVVTKLAHTHKETSHLAVLEDSDVVYLCKVESSHSLELRSHSGHHNHIHCTSSGKLLLAHSDRHLVDKVMSDNLMKFTSTTITNQEALQNELNKILKQGYSVSKGEYRKDVTSVSAPIRDHSGKVIAAVNLVGPSDRFTNPRIQYFARELIRAGELISEKLGYWKR</sequence>
<name>A0A498D4E0_9BACI</name>
<evidence type="ECO:0000256" key="1">
    <source>
        <dbReference type="ARBA" id="ARBA00023015"/>
    </source>
</evidence>
<dbReference type="GO" id="GO:0003700">
    <property type="term" value="F:DNA-binding transcription factor activity"/>
    <property type="evidence" value="ECO:0007669"/>
    <property type="project" value="TreeGrafter"/>
</dbReference>
<dbReference type="InterPro" id="IPR036388">
    <property type="entry name" value="WH-like_DNA-bd_sf"/>
</dbReference>
<protein>
    <recommendedName>
        <fullName evidence="5">Glycerol operon regulatory protein</fullName>
    </recommendedName>
</protein>
<reference evidence="8 9" key="1">
    <citation type="submission" date="2018-10" db="EMBL/GenBank/DDBJ databases">
        <title>Oceanobacillus sp. YLB-02 draft genome.</title>
        <authorList>
            <person name="Yu L."/>
        </authorList>
    </citation>
    <scope>NUCLEOTIDE SEQUENCE [LARGE SCALE GENOMIC DNA]</scope>
    <source>
        <strain evidence="8 9">YLB-02</strain>
    </source>
</reference>
<dbReference type="Pfam" id="PF01614">
    <property type="entry name" value="IclR_C"/>
    <property type="match status" value="1"/>
</dbReference>
<evidence type="ECO:0000313" key="9">
    <source>
        <dbReference type="Proteomes" id="UP000270219"/>
    </source>
</evidence>